<accession>A0ABT0V8V2</accession>
<evidence type="ECO:0000313" key="2">
    <source>
        <dbReference type="Proteomes" id="UP001155079"/>
    </source>
</evidence>
<evidence type="ECO:0000313" key="1">
    <source>
        <dbReference type="EMBL" id="MCM2402083.1"/>
    </source>
</evidence>
<proteinExistence type="predicted"/>
<dbReference type="Proteomes" id="UP001155079">
    <property type="component" value="Unassembled WGS sequence"/>
</dbReference>
<organism evidence="1 2">
    <name type="scientific">Ciceribacter sichuanensis</name>
    <dbReference type="NCBI Taxonomy" id="2949647"/>
    <lineage>
        <taxon>Bacteria</taxon>
        <taxon>Pseudomonadati</taxon>
        <taxon>Pseudomonadota</taxon>
        <taxon>Alphaproteobacteria</taxon>
        <taxon>Hyphomicrobiales</taxon>
        <taxon>Rhizobiaceae</taxon>
        <taxon>Ciceribacter</taxon>
    </lineage>
</organism>
<gene>
    <name evidence="1" type="ORF">NBH20_13020</name>
</gene>
<protein>
    <submittedName>
        <fullName evidence="1">Uncharacterized protein</fullName>
    </submittedName>
</protein>
<sequence>MTDKPKPPGNFILEQFDALKPLAKLVRFFNPEMRKQLQDVDAQVERVKVMLTNRDQFAKIYSPLGWVNYDRMSIDAVAKALAAEVDEGEAILTAYHLDPDNLRFLGYRFQTPHYASWSELYERAVERTAAEDYLSAIPLILIVIDGICTTTTAKHPFSGGADAPVFDSQTCGPGGLSEGLGLFGSTRRKLDSSSITLPFRHGIVHGLNPNFGHSLVAAKAFNLLQAMVDYFDRRRDEAQRLAKAAAEQKPADWKELGHSLLKNADTRKRLDAWEARPIIPGTIITSSMSAIDLEEGSPEKAAAVYMNSLVKRNFGALAELTVDYPKRTIGYRAGRLRDDLKEINISDWALAEVEDTAPAMTNIVVKMSGTLFGENWDGIQRMRLIYADSDHNALIRGEEGGSWIVMPDFLTNLWATAAKTRIGQG</sequence>
<reference evidence="1 2" key="1">
    <citation type="submission" date="2022-06" db="EMBL/GenBank/DDBJ databases">
        <authorList>
            <person name="Sun Q."/>
        </authorList>
    </citation>
    <scope>NUCLEOTIDE SEQUENCE [LARGE SCALE GENOMIC DNA]</scope>
    <source>
        <strain evidence="1 2">S153</strain>
    </source>
</reference>
<name>A0ABT0V8V2_9HYPH</name>
<keyword evidence="2" id="KW-1185">Reference proteome</keyword>
<comment type="caution">
    <text evidence="1">The sequence shown here is derived from an EMBL/GenBank/DDBJ whole genome shotgun (WGS) entry which is preliminary data.</text>
</comment>
<dbReference type="EMBL" id="JAMQAY010000004">
    <property type="protein sequence ID" value="MCM2402083.1"/>
    <property type="molecule type" value="Genomic_DNA"/>
</dbReference>
<dbReference type="RefSeq" id="WP_250945359.1">
    <property type="nucleotide sequence ID" value="NZ_JAMQAY010000004.1"/>
</dbReference>